<dbReference type="Gene3D" id="3.90.70.10">
    <property type="entry name" value="Cysteine proteinases"/>
    <property type="match status" value="1"/>
</dbReference>
<name>A0A7S4ENA6_9STRA</name>
<evidence type="ECO:0000256" key="1">
    <source>
        <dbReference type="SAM" id="MobiDB-lite"/>
    </source>
</evidence>
<feature type="compositionally biased region" description="Low complexity" evidence="1">
    <location>
        <begin position="321"/>
        <end position="344"/>
    </location>
</feature>
<protein>
    <recommendedName>
        <fullName evidence="3">Tudor domain-containing protein</fullName>
    </recommendedName>
</protein>
<dbReference type="AlphaFoldDB" id="A0A7S4ENA6"/>
<evidence type="ECO:0000313" key="2">
    <source>
        <dbReference type="EMBL" id="CAE0724702.1"/>
    </source>
</evidence>
<feature type="region of interest" description="Disordered" evidence="1">
    <location>
        <begin position="312"/>
        <end position="346"/>
    </location>
</feature>
<evidence type="ECO:0008006" key="3">
    <source>
        <dbReference type="Google" id="ProtNLM"/>
    </source>
</evidence>
<dbReference type="EMBL" id="HBIX01025429">
    <property type="protein sequence ID" value="CAE0724702.1"/>
    <property type="molecule type" value="Transcribed_RNA"/>
</dbReference>
<sequence>MNDSKLCLRGILNGSKVACHIACAVQILCHAIPTVRSALRRIVDEGEREDEERDAILGNNLNSSSTTTIMDELLDFVRILEDCQDGNDDDPDCECERRSNHQCDHEPSVSRRQPWNPQRLYKFLRQKGGALSLDSNNIGDATRSLSCLMGLLSREGATCGSEWKRLFDASVWEGETRQILEGRRLKADGVHVEDNDKNDGIPIVERRFLQRIKPAFRNKPMSSPLVLKFRHPDECAHTTKIVTTSGNNSIGAPILCRSNDTNYCGWSVIKALNEVVEPQTMQGSSYPWESLSPDTYSEREIVCRDYQKFEDCTNDNDSDSDSSSSSSSSSESENDYHSSSSSSSECDDINMDWITSKRIEIRCIPRVWLLHLDRPRVSINKLRRFSSQKNNCIWPAQQQNEERDFEERFWLFDHVHVPVELTTASIVTKNKVDDDGDGNTSSNGCANDCRVGNVPKDNDNTDELFSPTSLVLRGAIVQVLEIEENDGENEDWEGGHSVTLLQNPNGNEPNSWLLVDDDSCQPISESKASRMMGGVLETNRHTQDENNYNDDGMSCWTYFAASLLVYAVPENDSNKEWMQRNDDIVSSWKEHRVQLAASIKVEESFVGRRLRIQWAKGKSYAGTITRYDSSTRKHQVTYDDGDVKDYNLAKKTVEWID</sequence>
<dbReference type="Gene3D" id="2.30.30.140">
    <property type="match status" value="1"/>
</dbReference>
<reference evidence="2" key="1">
    <citation type="submission" date="2021-01" db="EMBL/GenBank/DDBJ databases">
        <authorList>
            <person name="Corre E."/>
            <person name="Pelletier E."/>
            <person name="Niang G."/>
            <person name="Scheremetjew M."/>
            <person name="Finn R."/>
            <person name="Kale V."/>
            <person name="Holt S."/>
            <person name="Cochrane G."/>
            <person name="Meng A."/>
            <person name="Brown T."/>
            <person name="Cohen L."/>
        </authorList>
    </citation>
    <scope>NUCLEOTIDE SEQUENCE</scope>
    <source>
        <strain evidence="2">10249 10 AB</strain>
    </source>
</reference>
<gene>
    <name evidence="2" type="ORF">PAUS00366_LOCUS17459</name>
</gene>
<dbReference type="CDD" id="cd20404">
    <property type="entry name" value="Tudor_Agenet_AtEML-like"/>
    <property type="match status" value="1"/>
</dbReference>
<accession>A0A7S4ENA6</accession>
<proteinExistence type="predicted"/>
<organism evidence="2">
    <name type="scientific">Pseudo-nitzschia australis</name>
    <dbReference type="NCBI Taxonomy" id="44445"/>
    <lineage>
        <taxon>Eukaryota</taxon>
        <taxon>Sar</taxon>
        <taxon>Stramenopiles</taxon>
        <taxon>Ochrophyta</taxon>
        <taxon>Bacillariophyta</taxon>
        <taxon>Bacillariophyceae</taxon>
        <taxon>Bacillariophycidae</taxon>
        <taxon>Bacillariales</taxon>
        <taxon>Bacillariaceae</taxon>
        <taxon>Pseudo-nitzschia</taxon>
    </lineage>
</organism>